<protein>
    <submittedName>
        <fullName evidence="1">Uncharacterized protein</fullName>
    </submittedName>
</protein>
<dbReference type="AlphaFoldDB" id="A0A645JH88"/>
<dbReference type="EMBL" id="VSSQ01141928">
    <property type="protein sequence ID" value="MPN63058.1"/>
    <property type="molecule type" value="Genomic_DNA"/>
</dbReference>
<accession>A0A645JH88</accession>
<name>A0A645JH88_9ZZZZ</name>
<proteinExistence type="predicted"/>
<sequence length="87" mass="10270">MSLFHQVGIIYHVGIYAYLFESFVVHEVVTHVVFIKELVGPSFDTDDFDFFAGIECVFQDPSIFQVSHFYFYKCSAFTWFNMLEPYD</sequence>
<evidence type="ECO:0000313" key="1">
    <source>
        <dbReference type="EMBL" id="MPN63058.1"/>
    </source>
</evidence>
<gene>
    <name evidence="1" type="ORF">SDC9_210812</name>
</gene>
<organism evidence="1">
    <name type="scientific">bioreactor metagenome</name>
    <dbReference type="NCBI Taxonomy" id="1076179"/>
    <lineage>
        <taxon>unclassified sequences</taxon>
        <taxon>metagenomes</taxon>
        <taxon>ecological metagenomes</taxon>
    </lineage>
</organism>
<reference evidence="1" key="1">
    <citation type="submission" date="2019-08" db="EMBL/GenBank/DDBJ databases">
        <authorList>
            <person name="Kucharzyk K."/>
            <person name="Murdoch R.W."/>
            <person name="Higgins S."/>
            <person name="Loffler F."/>
        </authorList>
    </citation>
    <scope>NUCLEOTIDE SEQUENCE</scope>
</reference>
<comment type="caution">
    <text evidence="1">The sequence shown here is derived from an EMBL/GenBank/DDBJ whole genome shotgun (WGS) entry which is preliminary data.</text>
</comment>